<name>A0A504YG55_FASGI</name>
<sequence length="37" mass="4464">MPKRIFAFFVQLMIRKTCALPVWMMRSTRSSRIYSPI</sequence>
<feature type="signal peptide" evidence="1">
    <location>
        <begin position="1"/>
        <end position="19"/>
    </location>
</feature>
<gene>
    <name evidence="2" type="ORF">FGIG_06023</name>
</gene>
<dbReference type="EMBL" id="SUNJ01009102">
    <property type="protein sequence ID" value="TPP60692.1"/>
    <property type="molecule type" value="Genomic_DNA"/>
</dbReference>
<evidence type="ECO:0000313" key="3">
    <source>
        <dbReference type="Proteomes" id="UP000316759"/>
    </source>
</evidence>
<dbReference type="AlphaFoldDB" id="A0A504YG55"/>
<protein>
    <submittedName>
        <fullName evidence="2">Uncharacterized protein</fullName>
    </submittedName>
</protein>
<proteinExistence type="predicted"/>
<dbReference type="Proteomes" id="UP000316759">
    <property type="component" value="Unassembled WGS sequence"/>
</dbReference>
<evidence type="ECO:0000256" key="1">
    <source>
        <dbReference type="SAM" id="SignalP"/>
    </source>
</evidence>
<keyword evidence="1" id="KW-0732">Signal</keyword>
<reference evidence="2 3" key="1">
    <citation type="submission" date="2019-04" db="EMBL/GenBank/DDBJ databases">
        <title>Annotation for the trematode Fasciola gigantica.</title>
        <authorList>
            <person name="Choi Y.-J."/>
        </authorList>
    </citation>
    <scope>NUCLEOTIDE SEQUENCE [LARGE SCALE GENOMIC DNA]</scope>
    <source>
        <strain evidence="2">Uganda_cow_1</strain>
    </source>
</reference>
<organism evidence="2 3">
    <name type="scientific">Fasciola gigantica</name>
    <name type="common">Giant liver fluke</name>
    <dbReference type="NCBI Taxonomy" id="46835"/>
    <lineage>
        <taxon>Eukaryota</taxon>
        <taxon>Metazoa</taxon>
        <taxon>Spiralia</taxon>
        <taxon>Lophotrochozoa</taxon>
        <taxon>Platyhelminthes</taxon>
        <taxon>Trematoda</taxon>
        <taxon>Digenea</taxon>
        <taxon>Plagiorchiida</taxon>
        <taxon>Echinostomata</taxon>
        <taxon>Echinostomatoidea</taxon>
        <taxon>Fasciolidae</taxon>
        <taxon>Fasciola</taxon>
    </lineage>
</organism>
<feature type="chain" id="PRO_5021496906" evidence="1">
    <location>
        <begin position="20"/>
        <end position="37"/>
    </location>
</feature>
<evidence type="ECO:0000313" key="2">
    <source>
        <dbReference type="EMBL" id="TPP60692.1"/>
    </source>
</evidence>
<accession>A0A504YG55</accession>
<keyword evidence="3" id="KW-1185">Reference proteome</keyword>
<comment type="caution">
    <text evidence="2">The sequence shown here is derived from an EMBL/GenBank/DDBJ whole genome shotgun (WGS) entry which is preliminary data.</text>
</comment>